<evidence type="ECO:0000313" key="2">
    <source>
        <dbReference type="EMBL" id="ETN97131.1"/>
    </source>
</evidence>
<gene>
    <name evidence="2" type="ORF">RFI_40400</name>
</gene>
<dbReference type="AlphaFoldDB" id="X6L7X8"/>
<reference evidence="2 3" key="1">
    <citation type="journal article" date="2013" name="Curr. Biol.">
        <title>The Genome of the Foraminiferan Reticulomyxa filosa.</title>
        <authorList>
            <person name="Glockner G."/>
            <person name="Hulsmann N."/>
            <person name="Schleicher M."/>
            <person name="Noegel A.A."/>
            <person name="Eichinger L."/>
            <person name="Gallinger C."/>
            <person name="Pawlowski J."/>
            <person name="Sierra R."/>
            <person name="Euteneuer U."/>
            <person name="Pillet L."/>
            <person name="Moustafa A."/>
            <person name="Platzer M."/>
            <person name="Groth M."/>
            <person name="Szafranski K."/>
            <person name="Schliwa M."/>
        </authorList>
    </citation>
    <scope>NUCLEOTIDE SEQUENCE [LARGE SCALE GENOMIC DNA]</scope>
</reference>
<organism evidence="2 3">
    <name type="scientific">Reticulomyxa filosa</name>
    <dbReference type="NCBI Taxonomy" id="46433"/>
    <lineage>
        <taxon>Eukaryota</taxon>
        <taxon>Sar</taxon>
        <taxon>Rhizaria</taxon>
        <taxon>Retaria</taxon>
        <taxon>Foraminifera</taxon>
        <taxon>Monothalamids</taxon>
        <taxon>Reticulomyxidae</taxon>
        <taxon>Reticulomyxa</taxon>
    </lineage>
</organism>
<proteinExistence type="predicted"/>
<comment type="caution">
    <text evidence="2">The sequence shown here is derived from an EMBL/GenBank/DDBJ whole genome shotgun (WGS) entry which is preliminary data.</text>
</comment>
<feature type="coiled-coil region" evidence="1">
    <location>
        <begin position="74"/>
        <end position="108"/>
    </location>
</feature>
<dbReference type="EMBL" id="ASPP01050705">
    <property type="protein sequence ID" value="ETN97131.1"/>
    <property type="molecule type" value="Genomic_DNA"/>
</dbReference>
<keyword evidence="3" id="KW-1185">Reference proteome</keyword>
<dbReference type="Proteomes" id="UP000023152">
    <property type="component" value="Unassembled WGS sequence"/>
</dbReference>
<name>X6L7X8_RETFI</name>
<evidence type="ECO:0000256" key="1">
    <source>
        <dbReference type="SAM" id="Coils"/>
    </source>
</evidence>
<sequence>MQVLWKEKSHMKNVITEKIQDFRNVYYAKDNIQIIQYCVIEKKLVEKKEQVKTNSCKNPKEFKEDSKVPNYKDAIANKEQKSNQSEEIKQLKDQIALLQETVQQLSSIVQAFVQSFNK</sequence>
<accession>X6L7X8</accession>
<protein>
    <submittedName>
        <fullName evidence="2">Uncharacterized protein</fullName>
    </submittedName>
</protein>
<keyword evidence="1" id="KW-0175">Coiled coil</keyword>
<evidence type="ECO:0000313" key="3">
    <source>
        <dbReference type="Proteomes" id="UP000023152"/>
    </source>
</evidence>